<proteinExistence type="predicted"/>
<feature type="region of interest" description="Disordered" evidence="1">
    <location>
        <begin position="211"/>
        <end position="248"/>
    </location>
</feature>
<evidence type="ECO:0000313" key="3">
    <source>
        <dbReference type="Proteomes" id="UP000016929"/>
    </source>
</evidence>
<reference evidence="3" key="2">
    <citation type="journal article" date="2014" name="PLoS ONE">
        <title>Genome and Transcriptome Analysis of the Fungal Pathogen Fusarium oxysporum f. sp. cubense Causing Banana Vascular Wilt Disease.</title>
        <authorList>
            <person name="Guo L."/>
            <person name="Han L."/>
            <person name="Yang L."/>
            <person name="Zeng H."/>
            <person name="Fan D."/>
            <person name="Zhu Y."/>
            <person name="Feng Y."/>
            <person name="Wang G."/>
            <person name="Peng C."/>
            <person name="Jiang X."/>
            <person name="Zhou D."/>
            <person name="Ni P."/>
            <person name="Liang C."/>
            <person name="Liu L."/>
            <person name="Wang J."/>
            <person name="Mao C."/>
            <person name="Fang X."/>
            <person name="Peng M."/>
            <person name="Huang J."/>
        </authorList>
    </citation>
    <scope>NUCLEOTIDE SEQUENCE [LARGE SCALE GENOMIC DNA]</scope>
    <source>
        <strain evidence="3">race 4</strain>
    </source>
</reference>
<name>N1RXK2_FUSC4</name>
<dbReference type="HOGENOM" id="CLU_1204869_0_0_1"/>
<evidence type="ECO:0008006" key="4">
    <source>
        <dbReference type="Google" id="ProtNLM"/>
    </source>
</evidence>
<dbReference type="STRING" id="1229665.N1RXK2"/>
<accession>N1RXK2</accession>
<dbReference type="Proteomes" id="UP000016929">
    <property type="component" value="Unassembled WGS sequence"/>
</dbReference>
<organism evidence="2 3">
    <name type="scientific">Fusarium oxysporum f. sp. cubense (strain race 4)</name>
    <name type="common">Panama disease fungus</name>
    <dbReference type="NCBI Taxonomy" id="2502994"/>
    <lineage>
        <taxon>Eukaryota</taxon>
        <taxon>Fungi</taxon>
        <taxon>Dikarya</taxon>
        <taxon>Ascomycota</taxon>
        <taxon>Pezizomycotina</taxon>
        <taxon>Sordariomycetes</taxon>
        <taxon>Hypocreomycetidae</taxon>
        <taxon>Hypocreales</taxon>
        <taxon>Nectriaceae</taxon>
        <taxon>Fusarium</taxon>
        <taxon>Fusarium oxysporum species complex</taxon>
    </lineage>
</organism>
<sequence>TMSSISSLCAALQTSTTHVVDGLRNFVTYYPQARLDLASLSRELAELQMVARLLHHNAQALESGSAPLPGRLDEAIKGVVSEAGELLEEADDALDTGRTAEERTPSWLEHTAERLSPFAKLLEGLRSAMSLGLDCVLLQVDFIPFHKIAINSQPHDGERELPGYSSSQILQEASTIRSRFLQESDSEDPRVESQRSIITEFIDATQDFISESSSAAPPPIDDAESRDHSNSSIANPEYAPSHKYFSVY</sequence>
<gene>
    <name evidence="2" type="ORF">FOC4_g10003536</name>
</gene>
<protein>
    <recommendedName>
        <fullName evidence="4">Fungal N-terminal domain-containing protein</fullName>
    </recommendedName>
</protein>
<reference evidence="3" key="1">
    <citation type="submission" date="2012-09" db="EMBL/GenBank/DDBJ databases">
        <title>Genome sequencing and comparative transcriptomics of race 1 and race 4 of banana pathogen: Fusarium oxysporum f. sp. cubense.</title>
        <authorList>
            <person name="Fang X."/>
            <person name="Huang J."/>
        </authorList>
    </citation>
    <scope>NUCLEOTIDE SEQUENCE [LARGE SCALE GENOMIC DNA]</scope>
    <source>
        <strain evidence="3">race 4</strain>
    </source>
</reference>
<evidence type="ECO:0000313" key="2">
    <source>
        <dbReference type="EMBL" id="EMT66995.1"/>
    </source>
</evidence>
<keyword evidence="3" id="KW-1185">Reference proteome</keyword>
<dbReference type="EMBL" id="KB726963">
    <property type="protein sequence ID" value="EMT66995.1"/>
    <property type="molecule type" value="Genomic_DNA"/>
</dbReference>
<evidence type="ECO:0000256" key="1">
    <source>
        <dbReference type="SAM" id="MobiDB-lite"/>
    </source>
</evidence>
<feature type="non-terminal residue" evidence="2">
    <location>
        <position position="1"/>
    </location>
</feature>
<dbReference type="AlphaFoldDB" id="N1RXK2"/>